<dbReference type="InterPro" id="IPR010182">
    <property type="entry name" value="ArgE/DapE"/>
</dbReference>
<dbReference type="GO" id="GO:0019877">
    <property type="term" value="P:diaminopimelate biosynthetic process"/>
    <property type="evidence" value="ECO:0007669"/>
    <property type="project" value="UniProtKB-KW"/>
</dbReference>
<evidence type="ECO:0000256" key="1">
    <source>
        <dbReference type="ARBA" id="ARBA00001941"/>
    </source>
</evidence>
<keyword evidence="8" id="KW-0479">Metal-binding</keyword>
<dbReference type="NCBIfam" id="TIGR01910">
    <property type="entry name" value="DapE-ArgE"/>
    <property type="match status" value="1"/>
</dbReference>
<evidence type="ECO:0000313" key="16">
    <source>
        <dbReference type="EMBL" id="AOR74406.1"/>
    </source>
</evidence>
<name>A0A1D7ZX22_LIMFE</name>
<dbReference type="PANTHER" id="PTHR43808:SF8">
    <property type="entry name" value="PEPTIDASE M20 DIMERISATION DOMAIN-CONTAINING PROTEIN"/>
    <property type="match status" value="1"/>
</dbReference>
<dbReference type="Proteomes" id="UP000094714">
    <property type="component" value="Chromosome"/>
</dbReference>
<dbReference type="EMBL" id="CP017151">
    <property type="protein sequence ID" value="AOR74406.1"/>
    <property type="molecule type" value="Genomic_DNA"/>
</dbReference>
<keyword evidence="11" id="KW-0220">Diaminopimelate biosynthesis</keyword>
<comment type="cofactor">
    <cofactor evidence="2">
        <name>Zn(2+)</name>
        <dbReference type="ChEBI" id="CHEBI:29105"/>
    </cofactor>
</comment>
<organism evidence="16 17">
    <name type="scientific">Limosilactobacillus fermentum</name>
    <name type="common">Lactobacillus fermentum</name>
    <dbReference type="NCBI Taxonomy" id="1613"/>
    <lineage>
        <taxon>Bacteria</taxon>
        <taxon>Bacillati</taxon>
        <taxon>Bacillota</taxon>
        <taxon>Bacilli</taxon>
        <taxon>Lactobacillales</taxon>
        <taxon>Lactobacillaceae</taxon>
        <taxon>Limosilactobacillus</taxon>
    </lineage>
</organism>
<evidence type="ECO:0000256" key="9">
    <source>
        <dbReference type="ARBA" id="ARBA00022801"/>
    </source>
</evidence>
<keyword evidence="13" id="KW-0170">Cobalt</keyword>
<dbReference type="PANTHER" id="PTHR43808">
    <property type="entry name" value="ACETYLORNITHINE DEACETYLASE"/>
    <property type="match status" value="1"/>
</dbReference>
<evidence type="ECO:0000256" key="2">
    <source>
        <dbReference type="ARBA" id="ARBA00001947"/>
    </source>
</evidence>
<dbReference type="EC" id="3.5.1.18" evidence="5"/>
<sequence length="383" mass="41606">MMDQTERTRVLSDLVKINSVNGNELEVANYLRRLFEQHGLTADVQPFGEQRANLIVEVGAGKPILGITGHMDTVALGDEGKWCHAPLSATIEGDRLYGRGAADMKSGLAAQVIALIELVESGTLTGHVRFIATAGEEYGTPGANRLEEAGVAKDLNALVVGEPTSGNVIYAHSGSYNYRIVSTGQAVHSSEPERGQNALEPLVDFALAERDLFFDVPDDPCLGPLKHSVTIIQGGEQVNTIPDYAELRGNIRPTMRFDNDHVTARLQAAVDRLNQGGATHLTLEVLHSWRPVASYPNGDFVKRALQASQEAFAKYPGHATPELGVIHGATDASVFVKHHHDLPVILLGADDWNISHQVNEYTTLSSFEATIEAYKRLIPAFFE</sequence>
<dbReference type="Gene3D" id="3.30.70.360">
    <property type="match status" value="1"/>
</dbReference>
<keyword evidence="12" id="KW-0457">Lysine biosynthesis</keyword>
<gene>
    <name evidence="16" type="ORF">LACFE_CDS0947</name>
</gene>
<dbReference type="SUPFAM" id="SSF53187">
    <property type="entry name" value="Zn-dependent exopeptidases"/>
    <property type="match status" value="1"/>
</dbReference>
<evidence type="ECO:0000256" key="14">
    <source>
        <dbReference type="ARBA" id="ARBA00051301"/>
    </source>
</evidence>
<dbReference type="GO" id="GO:0046872">
    <property type="term" value="F:metal ion binding"/>
    <property type="evidence" value="ECO:0007669"/>
    <property type="project" value="UniProtKB-KW"/>
</dbReference>
<dbReference type="SUPFAM" id="SSF55031">
    <property type="entry name" value="Bacterial exopeptidase dimerisation domain"/>
    <property type="match status" value="1"/>
</dbReference>
<comment type="pathway">
    <text evidence="3">Amino-acid biosynthesis; L-lysine biosynthesis via DAP pathway; LL-2,6-diaminopimelate from (S)-tetrahydrodipicolinate (succinylase route): step 3/3.</text>
</comment>
<dbReference type="InterPro" id="IPR036264">
    <property type="entry name" value="Bact_exopeptidase_dim_dom"/>
</dbReference>
<reference evidence="16 17" key="1">
    <citation type="submission" date="2016-09" db="EMBL/GenBank/DDBJ databases">
        <title>Genome Sequence of the Lactobacillus fermentum strain NCC2970 (CNCM I-5068).</title>
        <authorList>
            <person name="Barretto C."/>
            <person name="Ngom-Bru C."/>
            <person name="Genevaz A."/>
            <person name="Fournier C."/>
            <person name="Moine D."/>
            <person name="Kassam M."/>
            <person name="Iltis A."/>
            <person name="Sagory-Zalkind P."/>
            <person name="Faucherand G."/>
            <person name="Descombes P."/>
            <person name="Duboux S."/>
        </authorList>
    </citation>
    <scope>NUCLEOTIDE SEQUENCE [LARGE SCALE GENOMIC DNA]</scope>
    <source>
        <strain evidence="16 17">NCC2970</strain>
    </source>
</reference>
<evidence type="ECO:0000256" key="8">
    <source>
        <dbReference type="ARBA" id="ARBA00022723"/>
    </source>
</evidence>
<evidence type="ECO:0000256" key="5">
    <source>
        <dbReference type="ARBA" id="ARBA00011921"/>
    </source>
</evidence>
<dbReference type="InterPro" id="IPR002933">
    <property type="entry name" value="Peptidase_M20"/>
</dbReference>
<evidence type="ECO:0000256" key="7">
    <source>
        <dbReference type="ARBA" id="ARBA00022605"/>
    </source>
</evidence>
<accession>A0A1D7ZX22</accession>
<evidence type="ECO:0000256" key="11">
    <source>
        <dbReference type="ARBA" id="ARBA00022915"/>
    </source>
</evidence>
<dbReference type="NCBIfam" id="NF006365">
    <property type="entry name" value="PRK08588.1"/>
    <property type="match status" value="1"/>
</dbReference>
<evidence type="ECO:0000259" key="15">
    <source>
        <dbReference type="Pfam" id="PF07687"/>
    </source>
</evidence>
<comment type="similarity">
    <text evidence="4">Belongs to the peptidase M20A family.</text>
</comment>
<dbReference type="PROSITE" id="PS00758">
    <property type="entry name" value="ARGE_DAPE_CPG2_1"/>
    <property type="match status" value="1"/>
</dbReference>
<dbReference type="GO" id="GO:0009089">
    <property type="term" value="P:lysine biosynthetic process via diaminopimelate"/>
    <property type="evidence" value="ECO:0007669"/>
    <property type="project" value="UniProtKB-UniPathway"/>
</dbReference>
<protein>
    <recommendedName>
        <fullName evidence="6">Probable succinyl-diaminopimelate desuccinylase</fullName>
        <ecNumber evidence="5">3.5.1.18</ecNumber>
    </recommendedName>
</protein>
<dbReference type="AlphaFoldDB" id="A0A1D7ZX22"/>
<dbReference type="InterPro" id="IPR011650">
    <property type="entry name" value="Peptidase_M20_dimer"/>
</dbReference>
<dbReference type="UniPathway" id="UPA00034">
    <property type="reaction ID" value="UER00021"/>
</dbReference>
<dbReference type="Gene3D" id="3.40.630.10">
    <property type="entry name" value="Zn peptidases"/>
    <property type="match status" value="1"/>
</dbReference>
<dbReference type="Pfam" id="PF01546">
    <property type="entry name" value="Peptidase_M20"/>
    <property type="match status" value="1"/>
</dbReference>
<evidence type="ECO:0000313" key="17">
    <source>
        <dbReference type="Proteomes" id="UP000094714"/>
    </source>
</evidence>
<evidence type="ECO:0000256" key="4">
    <source>
        <dbReference type="ARBA" id="ARBA00006247"/>
    </source>
</evidence>
<keyword evidence="10" id="KW-0862">Zinc</keyword>
<dbReference type="Pfam" id="PF07687">
    <property type="entry name" value="M20_dimer"/>
    <property type="match status" value="1"/>
</dbReference>
<keyword evidence="7" id="KW-0028">Amino-acid biosynthesis</keyword>
<proteinExistence type="inferred from homology"/>
<dbReference type="GO" id="GO:0009014">
    <property type="term" value="F:succinyl-diaminopimelate desuccinylase activity"/>
    <property type="evidence" value="ECO:0007669"/>
    <property type="project" value="UniProtKB-EC"/>
</dbReference>
<dbReference type="InterPro" id="IPR001261">
    <property type="entry name" value="ArgE/DapE_CS"/>
</dbReference>
<evidence type="ECO:0000256" key="13">
    <source>
        <dbReference type="ARBA" id="ARBA00023285"/>
    </source>
</evidence>
<evidence type="ECO:0000256" key="10">
    <source>
        <dbReference type="ARBA" id="ARBA00022833"/>
    </source>
</evidence>
<evidence type="ECO:0000256" key="3">
    <source>
        <dbReference type="ARBA" id="ARBA00005130"/>
    </source>
</evidence>
<dbReference type="InterPro" id="IPR050072">
    <property type="entry name" value="Peptidase_M20A"/>
</dbReference>
<keyword evidence="9 16" id="KW-0378">Hydrolase</keyword>
<comment type="catalytic activity">
    <reaction evidence="14">
        <text>N-succinyl-(2S,6S)-2,6-diaminopimelate + H2O = (2S,6S)-2,6-diaminopimelate + succinate</text>
        <dbReference type="Rhea" id="RHEA:22608"/>
        <dbReference type="ChEBI" id="CHEBI:15377"/>
        <dbReference type="ChEBI" id="CHEBI:30031"/>
        <dbReference type="ChEBI" id="CHEBI:57609"/>
        <dbReference type="ChEBI" id="CHEBI:58087"/>
        <dbReference type="EC" id="3.5.1.18"/>
    </reaction>
</comment>
<dbReference type="PROSITE" id="PS00759">
    <property type="entry name" value="ARGE_DAPE_CPG2_2"/>
    <property type="match status" value="1"/>
</dbReference>
<feature type="domain" description="Peptidase M20 dimerisation" evidence="15">
    <location>
        <begin position="170"/>
        <end position="274"/>
    </location>
</feature>
<dbReference type="PATRIC" id="fig|1613.112.peg.993"/>
<comment type="cofactor">
    <cofactor evidence="1">
        <name>Co(2+)</name>
        <dbReference type="ChEBI" id="CHEBI:48828"/>
    </cofactor>
</comment>
<evidence type="ECO:0000256" key="12">
    <source>
        <dbReference type="ARBA" id="ARBA00023154"/>
    </source>
</evidence>
<dbReference type="CDD" id="cd08659">
    <property type="entry name" value="M20_ArgE_DapE-like"/>
    <property type="match status" value="1"/>
</dbReference>
<evidence type="ECO:0000256" key="6">
    <source>
        <dbReference type="ARBA" id="ARBA00016853"/>
    </source>
</evidence>